<dbReference type="OrthoDB" id="5856147at2759"/>
<dbReference type="Proteomes" id="UP000268014">
    <property type="component" value="Unassembled WGS sequence"/>
</dbReference>
<sequence length="86" mass="9683">MVVFIFCACCMSLNVLFGKIRRMVEIRDLERKSEREAQIASIVYYNSTLAGLVLTGNVFDLLVSSLQGTYGSLMVPSRSSFGPYRY</sequence>
<keyword evidence="3" id="KW-1185">Reference proteome</keyword>
<reference evidence="2 3" key="2">
    <citation type="submission" date="2018-11" db="EMBL/GenBank/DDBJ databases">
        <authorList>
            <consortium name="Pathogen Informatics"/>
        </authorList>
    </citation>
    <scope>NUCLEOTIDE SEQUENCE [LARGE SCALE GENOMIC DNA]</scope>
    <source>
        <strain evidence="2 3">MHpl1</strain>
    </source>
</reference>
<accession>A0A0N4X040</accession>
<reference evidence="4" key="1">
    <citation type="submission" date="2017-02" db="UniProtKB">
        <authorList>
            <consortium name="WormBaseParasite"/>
        </authorList>
    </citation>
    <scope>IDENTIFICATION</scope>
</reference>
<gene>
    <name evidence="2" type="ORF">HPLM_LOCUS17592</name>
</gene>
<evidence type="ECO:0000313" key="3">
    <source>
        <dbReference type="Proteomes" id="UP000268014"/>
    </source>
</evidence>
<evidence type="ECO:0000313" key="2">
    <source>
        <dbReference type="EMBL" id="VDO65853.1"/>
    </source>
</evidence>
<keyword evidence="1" id="KW-0812">Transmembrane</keyword>
<feature type="transmembrane region" description="Helical" evidence="1">
    <location>
        <begin position="42"/>
        <end position="63"/>
    </location>
</feature>
<dbReference type="AlphaFoldDB" id="A0A0N4X040"/>
<name>A0A0N4X040_HAEPC</name>
<evidence type="ECO:0000313" key="4">
    <source>
        <dbReference type="WBParaSite" id="HPLM_0001759801-mRNA-1"/>
    </source>
</evidence>
<keyword evidence="1" id="KW-0472">Membrane</keyword>
<organism evidence="4">
    <name type="scientific">Haemonchus placei</name>
    <name type="common">Barber's pole worm</name>
    <dbReference type="NCBI Taxonomy" id="6290"/>
    <lineage>
        <taxon>Eukaryota</taxon>
        <taxon>Metazoa</taxon>
        <taxon>Ecdysozoa</taxon>
        <taxon>Nematoda</taxon>
        <taxon>Chromadorea</taxon>
        <taxon>Rhabditida</taxon>
        <taxon>Rhabditina</taxon>
        <taxon>Rhabditomorpha</taxon>
        <taxon>Strongyloidea</taxon>
        <taxon>Trichostrongylidae</taxon>
        <taxon>Haemonchus</taxon>
    </lineage>
</organism>
<keyword evidence="1" id="KW-1133">Transmembrane helix</keyword>
<dbReference type="WBParaSite" id="HPLM_0001759801-mRNA-1">
    <property type="protein sequence ID" value="HPLM_0001759801-mRNA-1"/>
    <property type="gene ID" value="HPLM_0001759801"/>
</dbReference>
<proteinExistence type="predicted"/>
<dbReference type="EMBL" id="UZAF01020045">
    <property type="protein sequence ID" value="VDO65853.1"/>
    <property type="molecule type" value="Genomic_DNA"/>
</dbReference>
<protein>
    <submittedName>
        <fullName evidence="4">G_PROTEIN_RECEP_F1_2 domain-containing protein</fullName>
    </submittedName>
</protein>
<evidence type="ECO:0000256" key="1">
    <source>
        <dbReference type="SAM" id="Phobius"/>
    </source>
</evidence>